<accession>A0A0N9ZFS5</accession>
<name>A0A0N9ZFS5_9RHOB</name>
<dbReference type="EMBL" id="CP012023">
    <property type="protein sequence ID" value="ALI54561.1"/>
    <property type="molecule type" value="Genomic_DNA"/>
</dbReference>
<organism evidence="1 2">
    <name type="scientific">Celeribacter marinus</name>
    <dbReference type="NCBI Taxonomy" id="1397108"/>
    <lineage>
        <taxon>Bacteria</taxon>
        <taxon>Pseudomonadati</taxon>
        <taxon>Pseudomonadota</taxon>
        <taxon>Alphaproteobacteria</taxon>
        <taxon>Rhodobacterales</taxon>
        <taxon>Roseobacteraceae</taxon>
        <taxon>Celeribacter</taxon>
    </lineage>
</organism>
<dbReference type="AlphaFoldDB" id="A0A0N9ZFS5"/>
<dbReference type="RefSeq" id="WP_062215587.1">
    <property type="nucleotide sequence ID" value="NZ_CP012023.1"/>
</dbReference>
<dbReference type="PATRIC" id="fig|1397108.4.peg.633"/>
<dbReference type="Gene3D" id="3.30.70.100">
    <property type="match status" value="1"/>
</dbReference>
<dbReference type="InterPro" id="IPR011008">
    <property type="entry name" value="Dimeric_a/b-barrel"/>
</dbReference>
<dbReference type="KEGG" id="cmar:IMCC12053_613"/>
<sequence>MSKVLLTGTLTCAPHEVDDVLSIIDDHIRKSRAEAGCLQFELWQDELTPTNFHISEVFLSEAAFAKHQDRSQGSDWGRITGHMTRDFTKANA</sequence>
<protein>
    <submittedName>
        <fullName evidence="1">Arginase/agmatinase/formimionoglutamatehydrolase</fullName>
    </submittedName>
</protein>
<dbReference type="SUPFAM" id="SSF54909">
    <property type="entry name" value="Dimeric alpha+beta barrel"/>
    <property type="match status" value="1"/>
</dbReference>
<evidence type="ECO:0000313" key="2">
    <source>
        <dbReference type="Proteomes" id="UP000064920"/>
    </source>
</evidence>
<keyword evidence="2" id="KW-1185">Reference proteome</keyword>
<dbReference type="OrthoDB" id="9797178at2"/>
<evidence type="ECO:0000313" key="1">
    <source>
        <dbReference type="EMBL" id="ALI54561.1"/>
    </source>
</evidence>
<reference evidence="1 2" key="1">
    <citation type="submission" date="2015-05" db="EMBL/GenBank/DDBJ databases">
        <authorList>
            <person name="Wang D.B."/>
            <person name="Wang M."/>
        </authorList>
    </citation>
    <scope>NUCLEOTIDE SEQUENCE [LARGE SCALE GENOMIC DNA]</scope>
    <source>
        <strain evidence="1 2">IMCC 12053</strain>
    </source>
</reference>
<dbReference type="InterPro" id="IPR007138">
    <property type="entry name" value="ABM_dom"/>
</dbReference>
<dbReference type="PROSITE" id="PS51725">
    <property type="entry name" value="ABM"/>
    <property type="match status" value="1"/>
</dbReference>
<proteinExistence type="predicted"/>
<dbReference type="GO" id="GO:0016787">
    <property type="term" value="F:hydrolase activity"/>
    <property type="evidence" value="ECO:0007669"/>
    <property type="project" value="UniProtKB-KW"/>
</dbReference>
<dbReference type="STRING" id="1397108.IMCC12053_613"/>
<gene>
    <name evidence="1" type="ORF">IMCC12053_613</name>
</gene>
<dbReference type="Proteomes" id="UP000064920">
    <property type="component" value="Chromosome"/>
</dbReference>
<dbReference type="Pfam" id="PF03992">
    <property type="entry name" value="ABM"/>
    <property type="match status" value="1"/>
</dbReference>
<keyword evidence="1" id="KW-0378">Hydrolase</keyword>